<dbReference type="PANTHER" id="PTHR11228">
    <property type="entry name" value="RADICAL SAM DOMAIN PROTEIN"/>
    <property type="match status" value="1"/>
</dbReference>
<dbReference type="Pfam" id="PF04055">
    <property type="entry name" value="Radical_SAM"/>
    <property type="match status" value="1"/>
</dbReference>
<comment type="caution">
    <text evidence="8">The sequence shown here is derived from an EMBL/GenBank/DDBJ whole genome shotgun (WGS) entry which is preliminary data.</text>
</comment>
<dbReference type="InterPro" id="IPR013785">
    <property type="entry name" value="Aldolase_TIM"/>
</dbReference>
<dbReference type="GO" id="GO:0051539">
    <property type="term" value="F:4 iron, 4 sulfur cluster binding"/>
    <property type="evidence" value="ECO:0007669"/>
    <property type="project" value="UniProtKB-KW"/>
</dbReference>
<gene>
    <name evidence="8" type="ORF">HA285_03480</name>
</gene>
<dbReference type="AlphaFoldDB" id="A0A7J4MVL1"/>
<protein>
    <submittedName>
        <fullName evidence="8">Radical SAM protein</fullName>
    </submittedName>
</protein>
<reference evidence="9" key="1">
    <citation type="journal article" date="2020" name="bioRxiv">
        <title>A rank-normalized archaeal taxonomy based on genome phylogeny resolves widespread incomplete and uneven classifications.</title>
        <authorList>
            <person name="Rinke C."/>
            <person name="Chuvochina M."/>
            <person name="Mussig A.J."/>
            <person name="Chaumeil P.-A."/>
            <person name="Waite D.W."/>
            <person name="Whitman W.B."/>
            <person name="Parks D.H."/>
            <person name="Hugenholtz P."/>
        </authorList>
    </citation>
    <scope>NUCLEOTIDE SEQUENCE [LARGE SCALE GENOMIC DNA]</scope>
</reference>
<keyword evidence="4" id="KW-0479">Metal-binding</keyword>
<dbReference type="PROSITE" id="PS51918">
    <property type="entry name" value="RADICAL_SAM"/>
    <property type="match status" value="1"/>
</dbReference>
<dbReference type="Proteomes" id="UP000538031">
    <property type="component" value="Unassembled WGS sequence"/>
</dbReference>
<evidence type="ECO:0000256" key="5">
    <source>
        <dbReference type="ARBA" id="ARBA00023004"/>
    </source>
</evidence>
<evidence type="ECO:0000313" key="9">
    <source>
        <dbReference type="Proteomes" id="UP000538031"/>
    </source>
</evidence>
<evidence type="ECO:0000256" key="6">
    <source>
        <dbReference type="ARBA" id="ARBA00023014"/>
    </source>
</evidence>
<dbReference type="SUPFAM" id="SSF102114">
    <property type="entry name" value="Radical SAM enzymes"/>
    <property type="match status" value="1"/>
</dbReference>
<dbReference type="InterPro" id="IPR006638">
    <property type="entry name" value="Elp3/MiaA/NifB-like_rSAM"/>
</dbReference>
<keyword evidence="5" id="KW-0408">Iron</keyword>
<evidence type="ECO:0000256" key="2">
    <source>
        <dbReference type="ARBA" id="ARBA00022485"/>
    </source>
</evidence>
<dbReference type="SMART" id="SM00729">
    <property type="entry name" value="Elp3"/>
    <property type="match status" value="1"/>
</dbReference>
<dbReference type="InterPro" id="IPR058240">
    <property type="entry name" value="rSAM_sf"/>
</dbReference>
<feature type="domain" description="Radical SAM core" evidence="7">
    <location>
        <begin position="7"/>
        <end position="215"/>
    </location>
</feature>
<comment type="cofactor">
    <cofactor evidence="1">
        <name>[4Fe-4S] cluster</name>
        <dbReference type="ChEBI" id="CHEBI:49883"/>
    </cofactor>
</comment>
<dbReference type="PROSITE" id="PS01305">
    <property type="entry name" value="MOAA_NIFB_PQQE"/>
    <property type="match status" value="1"/>
</dbReference>
<evidence type="ECO:0000256" key="3">
    <source>
        <dbReference type="ARBA" id="ARBA00022691"/>
    </source>
</evidence>
<evidence type="ECO:0000256" key="1">
    <source>
        <dbReference type="ARBA" id="ARBA00001966"/>
    </source>
</evidence>
<proteinExistence type="predicted"/>
<dbReference type="InterPro" id="IPR050377">
    <property type="entry name" value="Radical_SAM_PqqE_MftC-like"/>
</dbReference>
<evidence type="ECO:0000259" key="7">
    <source>
        <dbReference type="PROSITE" id="PS51918"/>
    </source>
</evidence>
<dbReference type="GO" id="GO:0046872">
    <property type="term" value="F:metal ion binding"/>
    <property type="evidence" value="ECO:0007669"/>
    <property type="project" value="UniProtKB-KW"/>
</dbReference>
<evidence type="ECO:0000313" key="8">
    <source>
        <dbReference type="EMBL" id="HIH64645.1"/>
    </source>
</evidence>
<sequence>MNYIQLSHISISDIITILTPSCNFRCRYCFFTPRNCREYDVQSIGDRILEISDRTGMDRVLIAGGEPTLQEDLPELTKILGRDLHVTISTNGSRRDVLRRSTFHEVHVDLKALDRKKHRRLTGRTNRDVLECIEEFSDSDKIEVSTVLVPGIVDTPEIERIARFLSWWDIPYRITGYVPHGNSMAARRPTDDEIRNAARISRMYLSSVSTSLDFRRHKKRKM</sequence>
<dbReference type="GO" id="GO:0003824">
    <property type="term" value="F:catalytic activity"/>
    <property type="evidence" value="ECO:0007669"/>
    <property type="project" value="InterPro"/>
</dbReference>
<feature type="non-terminal residue" evidence="8">
    <location>
        <position position="222"/>
    </location>
</feature>
<dbReference type="EMBL" id="DUHT01000038">
    <property type="protein sequence ID" value="HIH64645.1"/>
    <property type="molecule type" value="Genomic_DNA"/>
</dbReference>
<accession>A0A7J4MVL1</accession>
<keyword evidence="6" id="KW-0411">Iron-sulfur</keyword>
<dbReference type="SFLD" id="SFLDS00029">
    <property type="entry name" value="Radical_SAM"/>
    <property type="match status" value="1"/>
</dbReference>
<dbReference type="Gene3D" id="3.20.20.70">
    <property type="entry name" value="Aldolase class I"/>
    <property type="match status" value="1"/>
</dbReference>
<dbReference type="GO" id="GO:0032324">
    <property type="term" value="P:molybdopterin cofactor biosynthetic process"/>
    <property type="evidence" value="ECO:0007669"/>
    <property type="project" value="UniProtKB-ARBA"/>
</dbReference>
<dbReference type="CDD" id="cd01335">
    <property type="entry name" value="Radical_SAM"/>
    <property type="match status" value="1"/>
</dbReference>
<dbReference type="SFLD" id="SFLDG01067">
    <property type="entry name" value="SPASM/twitch_domain_containing"/>
    <property type="match status" value="1"/>
</dbReference>
<name>A0A7J4MVL1_METTF</name>
<keyword evidence="3" id="KW-0949">S-adenosyl-L-methionine</keyword>
<dbReference type="PANTHER" id="PTHR11228:SF27">
    <property type="entry name" value="GLYCYL-RADICAL ENZYME ACTIVATING ENZYME MJ1227-RELATED"/>
    <property type="match status" value="1"/>
</dbReference>
<organism evidence="8 9">
    <name type="scientific">Methanothermobacter thermautotrophicus</name>
    <name type="common">Methanobacterium thermoformicicum</name>
    <dbReference type="NCBI Taxonomy" id="145262"/>
    <lineage>
        <taxon>Archaea</taxon>
        <taxon>Methanobacteriati</taxon>
        <taxon>Methanobacteriota</taxon>
        <taxon>Methanomada group</taxon>
        <taxon>Methanobacteria</taxon>
        <taxon>Methanobacteriales</taxon>
        <taxon>Methanobacteriaceae</taxon>
        <taxon>Methanothermobacter</taxon>
    </lineage>
</organism>
<evidence type="ECO:0000256" key="4">
    <source>
        <dbReference type="ARBA" id="ARBA00022723"/>
    </source>
</evidence>
<dbReference type="InterPro" id="IPR007197">
    <property type="entry name" value="rSAM"/>
</dbReference>
<dbReference type="InterPro" id="IPR000385">
    <property type="entry name" value="MoaA_NifB_PqqE_Fe-S-bd_CS"/>
</dbReference>
<keyword evidence="2" id="KW-0004">4Fe-4S</keyword>